<comment type="caution">
    <text evidence="4">The sequence shown here is derived from an EMBL/GenBank/DDBJ whole genome shotgun (WGS) entry which is preliminary data.</text>
</comment>
<gene>
    <name evidence="4" type="ORF">MMF94_14830</name>
</gene>
<feature type="modified residue" description="N6-carboxylysine" evidence="3">
    <location>
        <position position="144"/>
    </location>
</feature>
<evidence type="ECO:0000313" key="5">
    <source>
        <dbReference type="Proteomes" id="UP001299970"/>
    </source>
</evidence>
<dbReference type="Pfam" id="PF02126">
    <property type="entry name" value="PTE"/>
    <property type="match status" value="1"/>
</dbReference>
<evidence type="ECO:0000313" key="4">
    <source>
        <dbReference type="EMBL" id="MCH6166961.1"/>
    </source>
</evidence>
<keyword evidence="5" id="KW-1185">Reference proteome</keyword>
<evidence type="ECO:0000256" key="3">
    <source>
        <dbReference type="PROSITE-ProRule" id="PRU00679"/>
    </source>
</evidence>
<organism evidence="4 5">
    <name type="scientific">Pseudonocardia alaniniphila</name>
    <dbReference type="NCBI Taxonomy" id="75291"/>
    <lineage>
        <taxon>Bacteria</taxon>
        <taxon>Bacillati</taxon>
        <taxon>Actinomycetota</taxon>
        <taxon>Actinomycetes</taxon>
        <taxon>Pseudonocardiales</taxon>
        <taxon>Pseudonocardiaceae</taxon>
        <taxon>Pseudonocardia</taxon>
    </lineage>
</organism>
<protein>
    <submittedName>
        <fullName evidence="4">Phosphotriesterase-related protein</fullName>
    </submittedName>
</protein>
<keyword evidence="2" id="KW-0378">Hydrolase</keyword>
<dbReference type="InterPro" id="IPR032466">
    <property type="entry name" value="Metal_Hydrolase"/>
</dbReference>
<dbReference type="PANTHER" id="PTHR10819:SF3">
    <property type="entry name" value="PHOSPHOTRIESTERASE-RELATED PROTEIN"/>
    <property type="match status" value="1"/>
</dbReference>
<dbReference type="InterPro" id="IPR001559">
    <property type="entry name" value="Phosphotriesterase"/>
</dbReference>
<dbReference type="PANTHER" id="PTHR10819">
    <property type="entry name" value="PHOSPHOTRIESTERASE-RELATED"/>
    <property type="match status" value="1"/>
</dbReference>
<dbReference type="PROSITE" id="PS51347">
    <property type="entry name" value="PHOSPHOTRIESTERASE_2"/>
    <property type="match status" value="1"/>
</dbReference>
<dbReference type="Proteomes" id="UP001299970">
    <property type="component" value="Unassembled WGS sequence"/>
</dbReference>
<keyword evidence="1" id="KW-0479">Metal-binding</keyword>
<dbReference type="EMBL" id="JAKXMK010000011">
    <property type="protein sequence ID" value="MCH6166961.1"/>
    <property type="molecule type" value="Genomic_DNA"/>
</dbReference>
<dbReference type="SUPFAM" id="SSF51556">
    <property type="entry name" value="Metallo-dependent hydrolases"/>
    <property type="match status" value="1"/>
</dbReference>
<sequence>MGQVETVRGPVEAGELGAVLMHEHVFVLNEEMRLNYPDWWDEEQGIADAVTRLTTLKDRGVSTIVDPTVIGLGRDIARIARVNEQVDINIVAATGLYTLGDIPPFLLFQGPGTLLGGEELLVDLFVRDITTGIAGTGIKAAFLKCAIETELTPGVERVMTAVAETHKRTGVSITVHTSPAHRTGLVAQEVLRREGVDLERVVLGHSGDTADLGYLHELIDNGSYVGMDRFGLDILLPGDERVATVAALAAEGLAERVVLSHDASCHIDWFPAGFKEQAAPDWNYTHIVDDVLPALREAGVTEEQLTTMLVDNPRSILEQRAS</sequence>
<accession>A0ABS9TEJ1</accession>
<comment type="similarity">
    <text evidence="3">Belongs to the metallo-dependent hydrolases superfamily. Phosphotriesterase family.</text>
</comment>
<evidence type="ECO:0000256" key="1">
    <source>
        <dbReference type="ARBA" id="ARBA00022723"/>
    </source>
</evidence>
<name>A0ABS9TEJ1_9PSEU</name>
<reference evidence="4 5" key="1">
    <citation type="submission" date="2022-03" db="EMBL/GenBank/DDBJ databases">
        <title>Pseudonocardia alaer sp. nov., a novel actinomycete isolated from reed forest soil.</title>
        <authorList>
            <person name="Wang L."/>
        </authorList>
    </citation>
    <scope>NUCLEOTIDE SEQUENCE [LARGE SCALE GENOMIC DNA]</scope>
    <source>
        <strain evidence="4 5">Y-16303</strain>
    </source>
</reference>
<dbReference type="Gene3D" id="3.20.20.140">
    <property type="entry name" value="Metal-dependent hydrolases"/>
    <property type="match status" value="1"/>
</dbReference>
<dbReference type="RefSeq" id="WP_241037020.1">
    <property type="nucleotide sequence ID" value="NZ_BAAAJF010000036.1"/>
</dbReference>
<proteinExistence type="inferred from homology"/>
<evidence type="ECO:0000256" key="2">
    <source>
        <dbReference type="ARBA" id="ARBA00022801"/>
    </source>
</evidence>